<dbReference type="Gene3D" id="3.40.720.10">
    <property type="entry name" value="Alkaline Phosphatase, subunit A"/>
    <property type="match status" value="1"/>
</dbReference>
<dbReference type="GO" id="GO:0004065">
    <property type="term" value="F:arylsulfatase activity"/>
    <property type="evidence" value="ECO:0007669"/>
    <property type="project" value="TreeGrafter"/>
</dbReference>
<evidence type="ECO:0000256" key="4">
    <source>
        <dbReference type="ARBA" id="ARBA00022729"/>
    </source>
</evidence>
<evidence type="ECO:0000256" key="6">
    <source>
        <dbReference type="ARBA" id="ARBA00022837"/>
    </source>
</evidence>
<evidence type="ECO:0000256" key="3">
    <source>
        <dbReference type="ARBA" id="ARBA00022723"/>
    </source>
</evidence>
<dbReference type="SUPFAM" id="SSF53649">
    <property type="entry name" value="Alkaline phosphatase-like"/>
    <property type="match status" value="1"/>
</dbReference>
<keyword evidence="4" id="KW-0732">Signal</keyword>
<feature type="non-terminal residue" evidence="8">
    <location>
        <position position="128"/>
    </location>
</feature>
<dbReference type="GO" id="GO:0046872">
    <property type="term" value="F:metal ion binding"/>
    <property type="evidence" value="ECO:0007669"/>
    <property type="project" value="UniProtKB-KW"/>
</dbReference>
<dbReference type="InterPro" id="IPR000917">
    <property type="entry name" value="Sulfatase_N"/>
</dbReference>
<protein>
    <recommendedName>
        <fullName evidence="7">Sulfatase N-terminal domain-containing protein</fullName>
    </recommendedName>
</protein>
<accession>A0A382X907</accession>
<dbReference type="EMBL" id="UINC01165761">
    <property type="protein sequence ID" value="SVD67340.1"/>
    <property type="molecule type" value="Genomic_DNA"/>
</dbReference>
<evidence type="ECO:0000256" key="1">
    <source>
        <dbReference type="ARBA" id="ARBA00001913"/>
    </source>
</evidence>
<evidence type="ECO:0000256" key="2">
    <source>
        <dbReference type="ARBA" id="ARBA00008779"/>
    </source>
</evidence>
<evidence type="ECO:0000313" key="8">
    <source>
        <dbReference type="EMBL" id="SVD67340.1"/>
    </source>
</evidence>
<dbReference type="Pfam" id="PF00884">
    <property type="entry name" value="Sulfatase"/>
    <property type="match status" value="1"/>
</dbReference>
<comment type="cofactor">
    <cofactor evidence="1">
        <name>Ca(2+)</name>
        <dbReference type="ChEBI" id="CHEBI:29108"/>
    </cofactor>
</comment>
<proteinExistence type="inferred from homology"/>
<feature type="domain" description="Sulfatase N-terminal" evidence="7">
    <location>
        <begin position="26"/>
        <end position="97"/>
    </location>
</feature>
<gene>
    <name evidence="8" type="ORF">METZ01_LOCUS420194</name>
</gene>
<dbReference type="AlphaFoldDB" id="A0A382X907"/>
<dbReference type="PANTHER" id="PTHR42693">
    <property type="entry name" value="ARYLSULFATASE FAMILY MEMBER"/>
    <property type="match status" value="1"/>
</dbReference>
<comment type="similarity">
    <text evidence="2">Belongs to the sulfatase family.</text>
</comment>
<keyword evidence="3" id="KW-0479">Metal-binding</keyword>
<dbReference type="PANTHER" id="PTHR42693:SF42">
    <property type="entry name" value="ARYLSULFATASE G"/>
    <property type="match status" value="1"/>
</dbReference>
<organism evidence="8">
    <name type="scientific">marine metagenome</name>
    <dbReference type="NCBI Taxonomy" id="408172"/>
    <lineage>
        <taxon>unclassified sequences</taxon>
        <taxon>metagenomes</taxon>
        <taxon>ecological metagenomes</taxon>
    </lineage>
</organism>
<evidence type="ECO:0000259" key="7">
    <source>
        <dbReference type="Pfam" id="PF00884"/>
    </source>
</evidence>
<dbReference type="InterPro" id="IPR017850">
    <property type="entry name" value="Alkaline_phosphatase_core_sf"/>
</dbReference>
<sequence>MKKIRTVIFALFTALISLTSAAQDRPNIVMIMADDLGGRDLAVYGNTFNESPNIDKLANEGMLFHNAYAAPVCSATRASILSGQYPTRVGIFDFIPGHWRPYEEVTVPIHETTHLSEDVNTIGDAMQS</sequence>
<reference evidence="8" key="1">
    <citation type="submission" date="2018-05" db="EMBL/GenBank/DDBJ databases">
        <authorList>
            <person name="Lanie J.A."/>
            <person name="Ng W.-L."/>
            <person name="Kazmierczak K.M."/>
            <person name="Andrzejewski T.M."/>
            <person name="Davidsen T.M."/>
            <person name="Wayne K.J."/>
            <person name="Tettelin H."/>
            <person name="Glass J.I."/>
            <person name="Rusch D."/>
            <person name="Podicherti R."/>
            <person name="Tsui H.-C.T."/>
            <person name="Winkler M.E."/>
        </authorList>
    </citation>
    <scope>NUCLEOTIDE SEQUENCE</scope>
</reference>
<keyword evidence="5" id="KW-0378">Hydrolase</keyword>
<evidence type="ECO:0000256" key="5">
    <source>
        <dbReference type="ARBA" id="ARBA00022801"/>
    </source>
</evidence>
<name>A0A382X907_9ZZZZ</name>
<keyword evidence="6" id="KW-0106">Calcium</keyword>
<dbReference type="InterPro" id="IPR050738">
    <property type="entry name" value="Sulfatase"/>
</dbReference>